<dbReference type="RefSeq" id="WP_047811942.1">
    <property type="nucleotide sequence ID" value="NZ_LDZY01000020.1"/>
</dbReference>
<dbReference type="EMBL" id="LDZY01000020">
    <property type="protein sequence ID" value="KLU63946.1"/>
    <property type="molecule type" value="Genomic_DNA"/>
</dbReference>
<evidence type="ECO:0000313" key="2">
    <source>
        <dbReference type="Proteomes" id="UP000036356"/>
    </source>
</evidence>
<dbReference type="PATRIC" id="fig|476652.3.peg.4423"/>
<accession>A0A0J1IH14</accession>
<dbReference type="AlphaFoldDB" id="A0A0J1IH14"/>
<proteinExistence type="predicted"/>
<keyword evidence="2" id="KW-1185">Reference proteome</keyword>
<name>A0A0J1IH14_9FIRM</name>
<evidence type="ECO:0000313" key="1">
    <source>
        <dbReference type="EMBL" id="KLU63946.1"/>
    </source>
</evidence>
<reference evidence="1 2" key="1">
    <citation type="submission" date="2015-06" db="EMBL/GenBank/DDBJ databases">
        <title>Draft genome of the moderately acidophilic sulfate reducer Candidatus Desulfosporosinus acididurans strain M1.</title>
        <authorList>
            <person name="Poehlein A."/>
            <person name="Petzsch P."/>
            <person name="Johnson B.D."/>
            <person name="Schloemann M."/>
            <person name="Daniel R."/>
            <person name="Muehling M."/>
        </authorList>
    </citation>
    <scope>NUCLEOTIDE SEQUENCE [LARGE SCALE GENOMIC DNA]</scope>
    <source>
        <strain evidence="1 2">M1</strain>
    </source>
</reference>
<dbReference type="Proteomes" id="UP000036356">
    <property type="component" value="Unassembled WGS sequence"/>
</dbReference>
<sequence length="224" mass="27548">MKKFYIYHNIKGNNLKQLLLFVGKYSDRMSFARYYKGKLTEEEFKQLQMEYKASILEEDKKKRLHYKENVNGYRDRINNFCRTDMSVEEYAEKYFNRLLEQDIMSCNLNYERFENGKYEPYKRMSADFLYVKYTRKTPVNRGPVFEMCFFMIGETYRKLLLNMNKLFEFPYQIEDGEFEDLTFYKEERLLLAICSHERFAYMNLEDDEYQEFLKLDILSDLTER</sequence>
<protein>
    <submittedName>
        <fullName evidence="1">Uncharacterized protein</fullName>
    </submittedName>
</protein>
<gene>
    <name evidence="1" type="ORF">DEAC_c41750</name>
</gene>
<comment type="caution">
    <text evidence="1">The sequence shown here is derived from an EMBL/GenBank/DDBJ whole genome shotgun (WGS) entry which is preliminary data.</text>
</comment>
<organism evidence="1 2">
    <name type="scientific">Desulfosporosinus acididurans</name>
    <dbReference type="NCBI Taxonomy" id="476652"/>
    <lineage>
        <taxon>Bacteria</taxon>
        <taxon>Bacillati</taxon>
        <taxon>Bacillota</taxon>
        <taxon>Clostridia</taxon>
        <taxon>Eubacteriales</taxon>
        <taxon>Desulfitobacteriaceae</taxon>
        <taxon>Desulfosporosinus</taxon>
    </lineage>
</organism>